<feature type="signal peptide" evidence="2">
    <location>
        <begin position="1"/>
        <end position="23"/>
    </location>
</feature>
<feature type="compositionally biased region" description="Basic and acidic residues" evidence="1">
    <location>
        <begin position="38"/>
        <end position="50"/>
    </location>
</feature>
<feature type="region of interest" description="Disordered" evidence="1">
    <location>
        <begin position="25"/>
        <end position="66"/>
    </location>
</feature>
<dbReference type="Pfam" id="PF13202">
    <property type="entry name" value="EF-hand_5"/>
    <property type="match status" value="1"/>
</dbReference>
<dbReference type="InterPro" id="IPR011992">
    <property type="entry name" value="EF-hand-dom_pair"/>
</dbReference>
<comment type="caution">
    <text evidence="4">The sequence shown here is derived from an EMBL/GenBank/DDBJ whole genome shotgun (WGS) entry which is preliminary data.</text>
</comment>
<proteinExistence type="predicted"/>
<feature type="chain" id="PRO_5046161800" description="EF-hand domain-containing protein" evidence="2">
    <location>
        <begin position="24"/>
        <end position="110"/>
    </location>
</feature>
<evidence type="ECO:0000256" key="2">
    <source>
        <dbReference type="SAM" id="SignalP"/>
    </source>
</evidence>
<dbReference type="Gene3D" id="1.10.238.10">
    <property type="entry name" value="EF-hand"/>
    <property type="match status" value="1"/>
</dbReference>
<dbReference type="PROSITE" id="PS50222">
    <property type="entry name" value="EF_HAND_2"/>
    <property type="match status" value="1"/>
</dbReference>
<evidence type="ECO:0000256" key="1">
    <source>
        <dbReference type="SAM" id="MobiDB-lite"/>
    </source>
</evidence>
<gene>
    <name evidence="4" type="ORF">ACERLL_05170</name>
</gene>
<name>A0ABV4TSG0_9GAMM</name>
<keyword evidence="5" id="KW-1185">Reference proteome</keyword>
<evidence type="ECO:0000313" key="4">
    <source>
        <dbReference type="EMBL" id="MFA9460212.1"/>
    </source>
</evidence>
<keyword evidence="2" id="KW-0732">Signal</keyword>
<dbReference type="SUPFAM" id="SSF47473">
    <property type="entry name" value="EF-hand"/>
    <property type="match status" value="1"/>
</dbReference>
<dbReference type="InterPro" id="IPR018247">
    <property type="entry name" value="EF_Hand_1_Ca_BS"/>
</dbReference>
<dbReference type="RefSeq" id="WP_373654996.1">
    <property type="nucleotide sequence ID" value="NZ_JBGUAW010000003.1"/>
</dbReference>
<feature type="region of interest" description="Disordered" evidence="1">
    <location>
        <begin position="84"/>
        <end position="110"/>
    </location>
</feature>
<dbReference type="Proteomes" id="UP001575181">
    <property type="component" value="Unassembled WGS sequence"/>
</dbReference>
<feature type="compositionally biased region" description="Polar residues" evidence="1">
    <location>
        <begin position="55"/>
        <end position="66"/>
    </location>
</feature>
<feature type="domain" description="EF-hand" evidence="3">
    <location>
        <begin position="37"/>
        <end position="63"/>
    </location>
</feature>
<sequence length="110" mass="11832">MQWNRSLALFAALLIGSAGAVQAEMHEGEHGGGTSKFQEYDKDGDGKISMEEAQSAESQKLSENFEQYDENGNQELDQGEFARFEAEETQEGGGMQEEDGGMEEGGGGGM</sequence>
<protein>
    <recommendedName>
        <fullName evidence="3">EF-hand domain-containing protein</fullName>
    </recommendedName>
</protein>
<evidence type="ECO:0000313" key="5">
    <source>
        <dbReference type="Proteomes" id="UP001575181"/>
    </source>
</evidence>
<dbReference type="InterPro" id="IPR002048">
    <property type="entry name" value="EF_hand_dom"/>
</dbReference>
<reference evidence="4 5" key="1">
    <citation type="submission" date="2024-08" db="EMBL/GenBank/DDBJ databases">
        <title>Whole-genome sequencing of halo(alkali)philic microorganisms from hypersaline lakes.</title>
        <authorList>
            <person name="Sorokin D.Y."/>
            <person name="Merkel A.Y."/>
            <person name="Messina E."/>
            <person name="Yakimov M."/>
        </authorList>
    </citation>
    <scope>NUCLEOTIDE SEQUENCE [LARGE SCALE GENOMIC DNA]</scope>
    <source>
        <strain evidence="4 5">Cl-TMA</strain>
    </source>
</reference>
<dbReference type="EMBL" id="JBGUAW010000003">
    <property type="protein sequence ID" value="MFA9460212.1"/>
    <property type="molecule type" value="Genomic_DNA"/>
</dbReference>
<evidence type="ECO:0000259" key="3">
    <source>
        <dbReference type="PROSITE" id="PS50222"/>
    </source>
</evidence>
<accession>A0ABV4TSG0</accession>
<dbReference type="PROSITE" id="PS00018">
    <property type="entry name" value="EF_HAND_1"/>
    <property type="match status" value="1"/>
</dbReference>
<organism evidence="4 5">
    <name type="scientific">Thiohalorhabdus methylotrophus</name>
    <dbReference type="NCBI Taxonomy" id="3242694"/>
    <lineage>
        <taxon>Bacteria</taxon>
        <taxon>Pseudomonadati</taxon>
        <taxon>Pseudomonadota</taxon>
        <taxon>Gammaproteobacteria</taxon>
        <taxon>Thiohalorhabdales</taxon>
        <taxon>Thiohalorhabdaceae</taxon>
        <taxon>Thiohalorhabdus</taxon>
    </lineage>
</organism>